<comment type="similarity">
    <text evidence="2 8">Belongs to the MreD family.</text>
</comment>
<accession>A0A2S0VX70</accession>
<evidence type="ECO:0000256" key="3">
    <source>
        <dbReference type="ARBA" id="ARBA00022475"/>
    </source>
</evidence>
<evidence type="ECO:0000256" key="7">
    <source>
        <dbReference type="ARBA" id="ARBA00023136"/>
    </source>
</evidence>
<dbReference type="Pfam" id="PF04093">
    <property type="entry name" value="MreD"/>
    <property type="match status" value="1"/>
</dbReference>
<gene>
    <name evidence="10" type="primary">mreD</name>
    <name evidence="10" type="ORF">C2869_21440</name>
</gene>
<keyword evidence="5 8" id="KW-0133">Cell shape</keyword>
<keyword evidence="11" id="KW-1185">Reference proteome</keyword>
<keyword evidence="7 8" id="KW-0472">Membrane</keyword>
<dbReference type="NCBIfam" id="TIGR03426">
    <property type="entry name" value="shape_MreD"/>
    <property type="match status" value="1"/>
</dbReference>
<dbReference type="Proteomes" id="UP000244441">
    <property type="component" value="Chromosome"/>
</dbReference>
<feature type="transmembrane region" description="Helical" evidence="9">
    <location>
        <begin position="64"/>
        <end position="84"/>
    </location>
</feature>
<organism evidence="10 11">
    <name type="scientific">Saccharobesus litoralis</name>
    <dbReference type="NCBI Taxonomy" id="2172099"/>
    <lineage>
        <taxon>Bacteria</taxon>
        <taxon>Pseudomonadati</taxon>
        <taxon>Pseudomonadota</taxon>
        <taxon>Gammaproteobacteria</taxon>
        <taxon>Alteromonadales</taxon>
        <taxon>Alteromonadaceae</taxon>
        <taxon>Saccharobesus</taxon>
    </lineage>
</organism>
<dbReference type="PIRSF" id="PIRSF018472">
    <property type="entry name" value="MreD_proteobac"/>
    <property type="match status" value="1"/>
</dbReference>
<dbReference type="PANTHER" id="PTHR37484:SF1">
    <property type="entry name" value="ROD SHAPE-DETERMINING PROTEIN MRED"/>
    <property type="match status" value="1"/>
</dbReference>
<dbReference type="AlphaFoldDB" id="A0A2S0VX70"/>
<evidence type="ECO:0000256" key="2">
    <source>
        <dbReference type="ARBA" id="ARBA00007776"/>
    </source>
</evidence>
<dbReference type="OrthoDB" id="6647425at2"/>
<evidence type="ECO:0000256" key="6">
    <source>
        <dbReference type="ARBA" id="ARBA00022989"/>
    </source>
</evidence>
<evidence type="ECO:0000256" key="1">
    <source>
        <dbReference type="ARBA" id="ARBA00004651"/>
    </source>
</evidence>
<comment type="function">
    <text evidence="8">Involved in formation of the rod shape of the cell. May also contribute to regulation of formation of penicillin-binding proteins.</text>
</comment>
<evidence type="ECO:0000256" key="9">
    <source>
        <dbReference type="SAM" id="Phobius"/>
    </source>
</evidence>
<keyword evidence="6 9" id="KW-1133">Transmembrane helix</keyword>
<keyword evidence="8" id="KW-0997">Cell inner membrane</keyword>
<dbReference type="EMBL" id="CP026604">
    <property type="protein sequence ID" value="AWB68804.1"/>
    <property type="molecule type" value="Genomic_DNA"/>
</dbReference>
<dbReference type="InterPro" id="IPR007227">
    <property type="entry name" value="Cell_shape_determining_MreD"/>
</dbReference>
<dbReference type="PANTHER" id="PTHR37484">
    <property type="entry name" value="ROD SHAPE-DETERMINING PROTEIN MRED"/>
    <property type="match status" value="1"/>
</dbReference>
<comment type="subcellular location">
    <subcellularLocation>
        <location evidence="8">Cell inner membrane</location>
    </subcellularLocation>
    <subcellularLocation>
        <location evidence="1">Cell membrane</location>
        <topology evidence="1">Multi-pass membrane protein</topology>
    </subcellularLocation>
</comment>
<evidence type="ECO:0000256" key="4">
    <source>
        <dbReference type="ARBA" id="ARBA00022692"/>
    </source>
</evidence>
<evidence type="ECO:0000256" key="8">
    <source>
        <dbReference type="PIRNR" id="PIRNR018472"/>
    </source>
</evidence>
<sequence>MTRSLSLIYLTIIFALILTISPMPDVLAPYRPDWALMAIVYWSIALPHRVNVLTAWITGLMLDLLLGSVLGVNGLIFTIIAYVAASNFKRIRNFSVWQQAIIVGMLSAFYHLTEYWLVFILTDSYFFPSLMWPTVTTAVMWPWAFLLLRKIRRGFKIS</sequence>
<feature type="transmembrane region" description="Helical" evidence="9">
    <location>
        <begin position="96"/>
        <end position="113"/>
    </location>
</feature>
<dbReference type="InterPro" id="IPR026034">
    <property type="entry name" value="MreD_proteobac"/>
</dbReference>
<feature type="transmembrane region" description="Helical" evidence="9">
    <location>
        <begin position="125"/>
        <end position="148"/>
    </location>
</feature>
<dbReference type="RefSeq" id="WP_108604857.1">
    <property type="nucleotide sequence ID" value="NZ_CP026604.1"/>
</dbReference>
<protein>
    <recommendedName>
        <fullName evidence="8">Rod shape-determining protein MreD</fullName>
    </recommendedName>
</protein>
<dbReference type="GO" id="GO:0008360">
    <property type="term" value="P:regulation of cell shape"/>
    <property type="evidence" value="ECO:0007669"/>
    <property type="project" value="UniProtKB-UniRule"/>
</dbReference>
<keyword evidence="3 8" id="KW-1003">Cell membrane</keyword>
<feature type="transmembrane region" description="Helical" evidence="9">
    <location>
        <begin position="6"/>
        <end position="27"/>
    </location>
</feature>
<proteinExistence type="inferred from homology"/>
<reference evidence="10 11" key="1">
    <citation type="submission" date="2018-01" db="EMBL/GenBank/DDBJ databases">
        <title>Genome sequence of a Cantenovulum-like bacteria.</title>
        <authorList>
            <person name="Tan W.R."/>
            <person name="Lau N.-S."/>
            <person name="Go F."/>
            <person name="Amirul A.-A.A."/>
        </authorList>
    </citation>
    <scope>NUCLEOTIDE SEQUENCE [LARGE SCALE GENOMIC DNA]</scope>
    <source>
        <strain evidence="10 11">CCB-QB4</strain>
    </source>
</reference>
<evidence type="ECO:0000256" key="5">
    <source>
        <dbReference type="ARBA" id="ARBA00022960"/>
    </source>
</evidence>
<dbReference type="KEGG" id="cate:C2869_21440"/>
<evidence type="ECO:0000313" key="10">
    <source>
        <dbReference type="EMBL" id="AWB68804.1"/>
    </source>
</evidence>
<name>A0A2S0VX70_9ALTE</name>
<keyword evidence="4 9" id="KW-0812">Transmembrane</keyword>
<dbReference type="GO" id="GO:0005886">
    <property type="term" value="C:plasma membrane"/>
    <property type="evidence" value="ECO:0007669"/>
    <property type="project" value="UniProtKB-SubCell"/>
</dbReference>
<evidence type="ECO:0000313" key="11">
    <source>
        <dbReference type="Proteomes" id="UP000244441"/>
    </source>
</evidence>